<reference evidence="4 5" key="1">
    <citation type="submission" date="2012-04" db="EMBL/GenBank/DDBJ databases">
        <title>The Genome Sequence of Bartonella koehlerae C-29.</title>
        <authorList>
            <consortium name="The Broad Institute Genome Sequencing Platform"/>
            <consortium name="The Broad Institute Genome Sequencing Center for Infectious Disease"/>
            <person name="Feldgarden M."/>
            <person name="Kirby J."/>
            <person name="Kosoy M."/>
            <person name="Birtles R."/>
            <person name="Probert W.S."/>
            <person name="Chiaraviglio L."/>
            <person name="Walker B."/>
            <person name="Young S.K."/>
            <person name="Zeng Q."/>
            <person name="Gargeya S."/>
            <person name="Fitzgerald M."/>
            <person name="Haas B."/>
            <person name="Abouelleil A."/>
            <person name="Alvarado L."/>
            <person name="Arachchi H.M."/>
            <person name="Berlin A.M."/>
            <person name="Chapman S.B."/>
            <person name="Goldberg J."/>
            <person name="Griggs A."/>
            <person name="Gujja S."/>
            <person name="Hansen M."/>
            <person name="Howarth C."/>
            <person name="Imamovic A."/>
            <person name="Larimer J."/>
            <person name="McCowen C."/>
            <person name="Montmayeur A."/>
            <person name="Murphy C."/>
            <person name="Neiman D."/>
            <person name="Pearson M."/>
            <person name="Priest M."/>
            <person name="Roberts A."/>
            <person name="Saif S."/>
            <person name="Shea T."/>
            <person name="Sisk P."/>
            <person name="Sykes S."/>
            <person name="Wortman J."/>
            <person name="Nusbaum C."/>
            <person name="Birren B."/>
        </authorList>
    </citation>
    <scope>NUCLEOTIDE SEQUENCE [LARGE SCALE GENOMIC DNA]</scope>
    <source>
        <strain evidence="4 5">C-29</strain>
    </source>
</reference>
<protein>
    <recommendedName>
        <fullName evidence="1">chorismate mutase</fullName>
        <ecNumber evidence="1">5.4.99.5</ecNumber>
    </recommendedName>
</protein>
<dbReference type="InterPro" id="IPR010951">
    <property type="entry name" value="CM_bact"/>
</dbReference>
<organism evidence="4 5">
    <name type="scientific">Bartonella koehlerae C-29</name>
    <dbReference type="NCBI Taxonomy" id="1134510"/>
    <lineage>
        <taxon>Bacteria</taxon>
        <taxon>Pseudomonadati</taxon>
        <taxon>Pseudomonadota</taxon>
        <taxon>Alphaproteobacteria</taxon>
        <taxon>Hyphomicrobiales</taxon>
        <taxon>Bartonellaceae</taxon>
        <taxon>Bartonella</taxon>
    </lineage>
</organism>
<proteinExistence type="predicted"/>
<dbReference type="Proteomes" id="UP000027015">
    <property type="component" value="Unassembled WGS sequence"/>
</dbReference>
<dbReference type="AlphaFoldDB" id="A0A067W7R4"/>
<dbReference type="PANTHER" id="PTHR38041:SF1">
    <property type="entry name" value="CHORISMATE MUTASE"/>
    <property type="match status" value="1"/>
</dbReference>
<gene>
    <name evidence="4" type="ORF">O9A_00220</name>
</gene>
<dbReference type="PROSITE" id="PS51168">
    <property type="entry name" value="CHORISMATE_MUT_2"/>
    <property type="match status" value="1"/>
</dbReference>
<evidence type="ECO:0000313" key="4">
    <source>
        <dbReference type="EMBL" id="KEC55995.1"/>
    </source>
</evidence>
<dbReference type="EMBL" id="AHPL01000003">
    <property type="protein sequence ID" value="KEC55995.1"/>
    <property type="molecule type" value="Genomic_DNA"/>
</dbReference>
<sequence>MQEKILSELAYLRQSIDNFDVTLIHILAERFRCTQAIGRLKARYNLPAVDPLREQHQIKRLRQLAVDTHFDPDFAEKFLKFIIKEVVHQHEVIAEKQKINKENLNESQS</sequence>
<dbReference type="OrthoDB" id="3267837at2"/>
<dbReference type="STRING" id="1134510.O9A_00220"/>
<evidence type="ECO:0000259" key="3">
    <source>
        <dbReference type="PROSITE" id="PS51168"/>
    </source>
</evidence>
<dbReference type="InterPro" id="IPR036263">
    <property type="entry name" value="Chorismate_II_sf"/>
</dbReference>
<dbReference type="SUPFAM" id="SSF48600">
    <property type="entry name" value="Chorismate mutase II"/>
    <property type="match status" value="1"/>
</dbReference>
<dbReference type="eggNOG" id="COG1605">
    <property type="taxonomic scope" value="Bacteria"/>
</dbReference>
<feature type="domain" description="Chorismate mutase" evidence="3">
    <location>
        <begin position="3"/>
        <end position="94"/>
    </location>
</feature>
<dbReference type="PATRIC" id="fig|1134510.3.peg.283"/>
<evidence type="ECO:0000313" key="5">
    <source>
        <dbReference type="Proteomes" id="UP000027015"/>
    </source>
</evidence>
<dbReference type="GO" id="GO:0009697">
    <property type="term" value="P:salicylic acid biosynthetic process"/>
    <property type="evidence" value="ECO:0007669"/>
    <property type="project" value="TreeGrafter"/>
</dbReference>
<dbReference type="GO" id="GO:0004106">
    <property type="term" value="F:chorismate mutase activity"/>
    <property type="evidence" value="ECO:0007669"/>
    <property type="project" value="UniProtKB-EC"/>
</dbReference>
<dbReference type="NCBIfam" id="NF006691">
    <property type="entry name" value="PRK09239.1"/>
    <property type="match status" value="1"/>
</dbReference>
<dbReference type="Gene3D" id="1.20.59.10">
    <property type="entry name" value="Chorismate mutase"/>
    <property type="match status" value="1"/>
</dbReference>
<dbReference type="RefSeq" id="WP_034457945.1">
    <property type="nucleotide sequence ID" value="NZ_CADEAH010000002.1"/>
</dbReference>
<dbReference type="GO" id="GO:0046417">
    <property type="term" value="P:chorismate metabolic process"/>
    <property type="evidence" value="ECO:0007669"/>
    <property type="project" value="InterPro"/>
</dbReference>
<dbReference type="InterPro" id="IPR036979">
    <property type="entry name" value="CM_dom_sf"/>
</dbReference>
<dbReference type="HOGENOM" id="CLU_131518_0_1_5"/>
<dbReference type="NCBIfam" id="TIGR01795">
    <property type="entry name" value="CM_mono_cladeE"/>
    <property type="match status" value="1"/>
</dbReference>
<comment type="caution">
    <text evidence="4">The sequence shown here is derived from an EMBL/GenBank/DDBJ whole genome shotgun (WGS) entry which is preliminary data.</text>
</comment>
<dbReference type="InterPro" id="IPR002701">
    <property type="entry name" value="CM_II_prokaryot"/>
</dbReference>
<name>A0A067W7R4_9HYPH</name>
<dbReference type="SMART" id="SM00830">
    <property type="entry name" value="CM_2"/>
    <property type="match status" value="1"/>
</dbReference>
<accession>A0A067W7R4</accession>
<keyword evidence="2" id="KW-0413">Isomerase</keyword>
<dbReference type="EC" id="5.4.99.5" evidence="1"/>
<dbReference type="InterPro" id="IPR051331">
    <property type="entry name" value="Chorismate_mutase-related"/>
</dbReference>
<dbReference type="Pfam" id="PF01817">
    <property type="entry name" value="CM_2"/>
    <property type="match status" value="1"/>
</dbReference>
<dbReference type="PANTHER" id="PTHR38041">
    <property type="entry name" value="CHORISMATE MUTASE"/>
    <property type="match status" value="1"/>
</dbReference>
<keyword evidence="5" id="KW-1185">Reference proteome</keyword>
<evidence type="ECO:0000256" key="1">
    <source>
        <dbReference type="ARBA" id="ARBA00012404"/>
    </source>
</evidence>
<evidence type="ECO:0000256" key="2">
    <source>
        <dbReference type="ARBA" id="ARBA00023235"/>
    </source>
</evidence>